<keyword evidence="3" id="KW-0812">Transmembrane</keyword>
<protein>
    <submittedName>
        <fullName evidence="5">LCP family protein</fullName>
    </submittedName>
</protein>
<evidence type="ECO:0000256" key="2">
    <source>
        <dbReference type="SAM" id="MobiDB-lite"/>
    </source>
</evidence>
<evidence type="ECO:0000256" key="1">
    <source>
        <dbReference type="ARBA" id="ARBA00006068"/>
    </source>
</evidence>
<feature type="region of interest" description="Disordered" evidence="2">
    <location>
        <begin position="1"/>
        <end position="21"/>
    </location>
</feature>
<dbReference type="PANTHER" id="PTHR33392">
    <property type="entry name" value="POLYISOPRENYL-TEICHOIC ACID--PEPTIDOGLYCAN TEICHOIC ACID TRANSFERASE TAGU"/>
    <property type="match status" value="1"/>
</dbReference>
<evidence type="ECO:0000256" key="3">
    <source>
        <dbReference type="SAM" id="Phobius"/>
    </source>
</evidence>
<proteinExistence type="inferred from homology"/>
<sequence length="430" mass="44495">MSQTTKPGRAARRPLARHGQLRSPNPFAQLLKGLAIAIAVVLVSGAGVAAYAVTDLSSSFAGRSVKLEGEAAAPPPGIGAYEGDVNLLLVGTDQCEPAYDALFGNRCKGADAASENNDVNMLLHISSNPRRVTVISFPRDMMLPVPSCTRPNGSTSSPASKLMLNSTYDIGGLSCVAKTITQLTGIQIPFAAKITWGGVIQITNAIGGVDVCVSGHLKDRLTGLDLTAGTHTIQGLQALQFLRTRHGVGDGSDLGRISNQQQYMSRLVQKIMSQGVLSNPATLYKLASTTVQNVTPSESLTNPMTLVQIALAAKSVPFDQFVFVQYPTGYDPANPNRVVPNRTAATQLLTALSQNKQLQLTGNSGVGTVQQTPAPTASAGPTTAAPTAGATTGPTPSPTATDSAALPSTITGTTAAQQTCSKGQVYNGNG</sequence>
<dbReference type="Pfam" id="PF03816">
    <property type="entry name" value="LytR_cpsA_psr"/>
    <property type="match status" value="1"/>
</dbReference>
<feature type="domain" description="Cell envelope-related transcriptional attenuator" evidence="4">
    <location>
        <begin position="116"/>
        <end position="272"/>
    </location>
</feature>
<dbReference type="PANTHER" id="PTHR33392:SF6">
    <property type="entry name" value="POLYISOPRENYL-TEICHOIC ACID--PEPTIDOGLYCAN TEICHOIC ACID TRANSFERASE TAGU"/>
    <property type="match status" value="1"/>
</dbReference>
<keyword evidence="6" id="KW-1185">Reference proteome</keyword>
<dbReference type="EMBL" id="CP139368">
    <property type="protein sequence ID" value="WPR89477.1"/>
    <property type="molecule type" value="Genomic_DNA"/>
</dbReference>
<gene>
    <name evidence="5" type="ORF">SM116_17230</name>
</gene>
<reference evidence="5 6" key="1">
    <citation type="submission" date="2023-11" db="EMBL/GenBank/DDBJ databases">
        <title>Genome sequence of Microbacterium rhizosphaerae KACC 19337.</title>
        <authorList>
            <person name="Choi H."/>
            <person name="Kim S."/>
            <person name="Kim Y."/>
            <person name="Kwon S.-W."/>
            <person name="Heo J."/>
        </authorList>
    </citation>
    <scope>NUCLEOTIDE SEQUENCE [LARGE SCALE GENOMIC DNA]</scope>
    <source>
        <strain evidence="5 6">KACC 19337</strain>
    </source>
</reference>
<feature type="transmembrane region" description="Helical" evidence="3">
    <location>
        <begin position="30"/>
        <end position="53"/>
    </location>
</feature>
<organism evidence="5 6">
    <name type="scientific">Microbacterium rhizosphaerae</name>
    <dbReference type="NCBI Taxonomy" id="1678237"/>
    <lineage>
        <taxon>Bacteria</taxon>
        <taxon>Bacillati</taxon>
        <taxon>Actinomycetota</taxon>
        <taxon>Actinomycetes</taxon>
        <taxon>Micrococcales</taxon>
        <taxon>Microbacteriaceae</taxon>
        <taxon>Microbacterium</taxon>
    </lineage>
</organism>
<evidence type="ECO:0000313" key="6">
    <source>
        <dbReference type="Proteomes" id="UP001323798"/>
    </source>
</evidence>
<evidence type="ECO:0000259" key="4">
    <source>
        <dbReference type="Pfam" id="PF03816"/>
    </source>
</evidence>
<accession>A0ABZ0SPB1</accession>
<dbReference type="InterPro" id="IPR050922">
    <property type="entry name" value="LytR/CpsA/Psr_CW_biosynth"/>
</dbReference>
<feature type="compositionally biased region" description="Basic residues" evidence="2">
    <location>
        <begin position="9"/>
        <end position="20"/>
    </location>
</feature>
<feature type="region of interest" description="Disordered" evidence="2">
    <location>
        <begin position="363"/>
        <end position="415"/>
    </location>
</feature>
<dbReference type="RefSeq" id="WP_320942191.1">
    <property type="nucleotide sequence ID" value="NZ_BAABEU010000003.1"/>
</dbReference>
<feature type="compositionally biased region" description="Low complexity" evidence="2">
    <location>
        <begin position="372"/>
        <end position="409"/>
    </location>
</feature>
<name>A0ABZ0SPB1_9MICO</name>
<comment type="similarity">
    <text evidence="1">Belongs to the LytR/CpsA/Psr (LCP) family.</text>
</comment>
<keyword evidence="3" id="KW-1133">Transmembrane helix</keyword>
<keyword evidence="3" id="KW-0472">Membrane</keyword>
<dbReference type="NCBIfam" id="TIGR00350">
    <property type="entry name" value="lytR_cpsA_psr"/>
    <property type="match status" value="1"/>
</dbReference>
<evidence type="ECO:0000313" key="5">
    <source>
        <dbReference type="EMBL" id="WPR89477.1"/>
    </source>
</evidence>
<dbReference type="InterPro" id="IPR004474">
    <property type="entry name" value="LytR_CpsA_psr"/>
</dbReference>
<dbReference type="Proteomes" id="UP001323798">
    <property type="component" value="Chromosome"/>
</dbReference>
<dbReference type="Gene3D" id="3.40.630.190">
    <property type="entry name" value="LCP protein"/>
    <property type="match status" value="1"/>
</dbReference>